<accession>A0ABU8KF84</accession>
<protein>
    <submittedName>
        <fullName evidence="2">Uncharacterized protein</fullName>
    </submittedName>
</protein>
<gene>
    <name evidence="2" type="ORF">O7A05_19610</name>
</gene>
<keyword evidence="1" id="KW-0812">Transmembrane</keyword>
<sequence>MNRLMLCMGGSCRDERLMTAIALMPINPASKTKRLIHKLSRIQQTVPTGAWRIAAPWWGMFLHLDTAWLLFAFAIIAGFGFFFGTALDVIMRESGFGPTGNTLLFIFGFFVAVAVANQQGISLSDLKLAVACGLGGAFVFISALALIKAGMARL</sequence>
<comment type="caution">
    <text evidence="2">The sequence shown here is derived from an EMBL/GenBank/DDBJ whole genome shotgun (WGS) entry which is preliminary data.</text>
</comment>
<feature type="transmembrane region" description="Helical" evidence="1">
    <location>
        <begin position="102"/>
        <end position="122"/>
    </location>
</feature>
<evidence type="ECO:0000313" key="2">
    <source>
        <dbReference type="EMBL" id="MEI9404352.1"/>
    </source>
</evidence>
<feature type="transmembrane region" description="Helical" evidence="1">
    <location>
        <begin position="67"/>
        <end position="90"/>
    </location>
</feature>
<feature type="transmembrane region" description="Helical" evidence="1">
    <location>
        <begin position="128"/>
        <end position="147"/>
    </location>
</feature>
<proteinExistence type="predicted"/>
<keyword evidence="3" id="KW-1185">Reference proteome</keyword>
<dbReference type="Proteomes" id="UP001366503">
    <property type="component" value="Unassembled WGS sequence"/>
</dbReference>
<organism evidence="2 3">
    <name type="scientific">Mesorhizobium argentiipisi</name>
    <dbReference type="NCBI Taxonomy" id="3015175"/>
    <lineage>
        <taxon>Bacteria</taxon>
        <taxon>Pseudomonadati</taxon>
        <taxon>Pseudomonadota</taxon>
        <taxon>Alphaproteobacteria</taxon>
        <taxon>Hyphomicrobiales</taxon>
        <taxon>Phyllobacteriaceae</taxon>
        <taxon>Mesorhizobium</taxon>
    </lineage>
</organism>
<evidence type="ECO:0000313" key="3">
    <source>
        <dbReference type="Proteomes" id="UP001366503"/>
    </source>
</evidence>
<dbReference type="RefSeq" id="WP_337094639.1">
    <property type="nucleotide sequence ID" value="NZ_JAPYKO010000014.1"/>
</dbReference>
<keyword evidence="1" id="KW-0472">Membrane</keyword>
<name>A0ABU8KF84_9HYPH</name>
<evidence type="ECO:0000256" key="1">
    <source>
        <dbReference type="SAM" id="Phobius"/>
    </source>
</evidence>
<dbReference type="EMBL" id="JAPYKO010000014">
    <property type="protein sequence ID" value="MEI9404352.1"/>
    <property type="molecule type" value="Genomic_DNA"/>
</dbReference>
<keyword evidence="1" id="KW-1133">Transmembrane helix</keyword>
<reference evidence="2 3" key="1">
    <citation type="submission" date="2022-12" db="EMBL/GenBank/DDBJ databases">
        <authorList>
            <person name="Muema E."/>
        </authorList>
    </citation>
    <scope>NUCLEOTIDE SEQUENCE [LARGE SCALE GENOMIC DNA]</scope>
    <source>
        <strain evidence="3">1330</strain>
    </source>
</reference>